<dbReference type="Gene3D" id="3.40.190.10">
    <property type="entry name" value="Periplasmic binding protein-like II"/>
    <property type="match status" value="2"/>
</dbReference>
<evidence type="ECO:0000313" key="3">
    <source>
        <dbReference type="Proteomes" id="UP001500416"/>
    </source>
</evidence>
<accession>A0ABP3D1W9</accession>
<dbReference type="SMART" id="SM00062">
    <property type="entry name" value="PBPb"/>
    <property type="match status" value="1"/>
</dbReference>
<sequence length="226" mass="23857">MAVLVAGCGIPRDTDGTLDRVRGDVLRVGVAENPPWTVLGGPGEVSGAEAELVERLADKVDARVEWRPGTESELMAALEERQLDLVVGGLADDVPWTERAALTRPYATTRVVVAAVDGVEVPPELSGKRVAARTGTAEAAALADEGAEVVPVGDAAEARNLPVAVEHWRLDALGLRAGGHVLLERRHVWALPLGENGWLVEVERFLLGVPDGEVDHLLADVGRSGS</sequence>
<name>A0ABP3D1W9_9PSEU</name>
<evidence type="ECO:0000259" key="1">
    <source>
        <dbReference type="SMART" id="SM00062"/>
    </source>
</evidence>
<keyword evidence="3" id="KW-1185">Reference proteome</keyword>
<comment type="caution">
    <text evidence="2">The sequence shown here is derived from an EMBL/GenBank/DDBJ whole genome shotgun (WGS) entry which is preliminary data.</text>
</comment>
<proteinExistence type="predicted"/>
<dbReference type="Proteomes" id="UP001500416">
    <property type="component" value="Unassembled WGS sequence"/>
</dbReference>
<dbReference type="EMBL" id="BAAABU010000003">
    <property type="protein sequence ID" value="GAA0220630.1"/>
    <property type="molecule type" value="Genomic_DNA"/>
</dbReference>
<protein>
    <recommendedName>
        <fullName evidence="1">Solute-binding protein family 3/N-terminal domain-containing protein</fullName>
    </recommendedName>
</protein>
<evidence type="ECO:0000313" key="2">
    <source>
        <dbReference type="EMBL" id="GAA0220630.1"/>
    </source>
</evidence>
<gene>
    <name evidence="2" type="ORF">GCM10010492_18400</name>
</gene>
<organism evidence="2 3">
    <name type="scientific">Saccharothrix mutabilis subsp. mutabilis</name>
    <dbReference type="NCBI Taxonomy" id="66855"/>
    <lineage>
        <taxon>Bacteria</taxon>
        <taxon>Bacillati</taxon>
        <taxon>Actinomycetota</taxon>
        <taxon>Actinomycetes</taxon>
        <taxon>Pseudonocardiales</taxon>
        <taxon>Pseudonocardiaceae</taxon>
        <taxon>Saccharothrix</taxon>
    </lineage>
</organism>
<dbReference type="InterPro" id="IPR001638">
    <property type="entry name" value="Solute-binding_3/MltF_N"/>
</dbReference>
<feature type="domain" description="Solute-binding protein family 3/N-terminal" evidence="1">
    <location>
        <begin position="25"/>
        <end position="220"/>
    </location>
</feature>
<dbReference type="Pfam" id="PF00497">
    <property type="entry name" value="SBP_bac_3"/>
    <property type="match status" value="1"/>
</dbReference>
<reference evidence="3" key="1">
    <citation type="journal article" date="2019" name="Int. J. Syst. Evol. Microbiol.">
        <title>The Global Catalogue of Microorganisms (GCM) 10K type strain sequencing project: providing services to taxonomists for standard genome sequencing and annotation.</title>
        <authorList>
            <consortium name="The Broad Institute Genomics Platform"/>
            <consortium name="The Broad Institute Genome Sequencing Center for Infectious Disease"/>
            <person name="Wu L."/>
            <person name="Ma J."/>
        </authorList>
    </citation>
    <scope>NUCLEOTIDE SEQUENCE [LARGE SCALE GENOMIC DNA]</scope>
    <source>
        <strain evidence="3">JCM 3380</strain>
    </source>
</reference>
<dbReference type="SUPFAM" id="SSF53850">
    <property type="entry name" value="Periplasmic binding protein-like II"/>
    <property type="match status" value="1"/>
</dbReference>